<reference evidence="2" key="1">
    <citation type="submission" date="2020-07" db="EMBL/GenBank/DDBJ databases">
        <title>Multicomponent nature underlies the extraordinary mechanical properties of spider dragline silk.</title>
        <authorList>
            <person name="Kono N."/>
            <person name="Nakamura H."/>
            <person name="Mori M."/>
            <person name="Yoshida Y."/>
            <person name="Ohtoshi R."/>
            <person name="Malay A.D."/>
            <person name="Moran D.A.P."/>
            <person name="Tomita M."/>
            <person name="Numata K."/>
            <person name="Arakawa K."/>
        </authorList>
    </citation>
    <scope>NUCLEOTIDE SEQUENCE</scope>
</reference>
<comment type="caution">
    <text evidence="2">The sequence shown here is derived from an EMBL/GenBank/DDBJ whole genome shotgun (WGS) entry which is preliminary data.</text>
</comment>
<proteinExistence type="predicted"/>
<evidence type="ECO:0000313" key="3">
    <source>
        <dbReference type="Proteomes" id="UP000887116"/>
    </source>
</evidence>
<feature type="region of interest" description="Disordered" evidence="1">
    <location>
        <begin position="1"/>
        <end position="33"/>
    </location>
</feature>
<dbReference type="Proteomes" id="UP000887116">
    <property type="component" value="Unassembled WGS sequence"/>
</dbReference>
<feature type="compositionally biased region" description="Basic and acidic residues" evidence="1">
    <location>
        <begin position="14"/>
        <end position="24"/>
    </location>
</feature>
<evidence type="ECO:0000313" key="2">
    <source>
        <dbReference type="EMBL" id="GFQ94948.1"/>
    </source>
</evidence>
<organism evidence="2 3">
    <name type="scientific">Trichonephila clavata</name>
    <name type="common">Joro spider</name>
    <name type="synonym">Nephila clavata</name>
    <dbReference type="NCBI Taxonomy" id="2740835"/>
    <lineage>
        <taxon>Eukaryota</taxon>
        <taxon>Metazoa</taxon>
        <taxon>Ecdysozoa</taxon>
        <taxon>Arthropoda</taxon>
        <taxon>Chelicerata</taxon>
        <taxon>Arachnida</taxon>
        <taxon>Araneae</taxon>
        <taxon>Araneomorphae</taxon>
        <taxon>Entelegynae</taxon>
        <taxon>Araneoidea</taxon>
        <taxon>Nephilidae</taxon>
        <taxon>Trichonephila</taxon>
    </lineage>
</organism>
<evidence type="ECO:0000256" key="1">
    <source>
        <dbReference type="SAM" id="MobiDB-lite"/>
    </source>
</evidence>
<name>A0A8X6H2K1_TRICU</name>
<sequence>MHMDKSHTAKLKAKREDREEEPNGRVDSNSRGGFFDVTSEAERPLVSICCLIKAAWHATPLSFRARERQPIQPMLFLWGCHNVELYRPKDLDWP</sequence>
<accession>A0A8X6H2K1</accession>
<gene>
    <name evidence="2" type="ORF">TNCT_700861</name>
</gene>
<protein>
    <submittedName>
        <fullName evidence="2">Uncharacterized protein</fullName>
    </submittedName>
</protein>
<keyword evidence="3" id="KW-1185">Reference proteome</keyword>
<dbReference type="AlphaFoldDB" id="A0A8X6H2K1"/>
<dbReference type="EMBL" id="BMAO01034229">
    <property type="protein sequence ID" value="GFQ94948.1"/>
    <property type="molecule type" value="Genomic_DNA"/>
</dbReference>